<protein>
    <submittedName>
        <fullName evidence="1">Uncharacterized protein</fullName>
    </submittedName>
</protein>
<dbReference type="InterPro" id="IPR050587">
    <property type="entry name" value="GNT1/Glycosyltrans_8"/>
</dbReference>
<sequence length="392" mass="46155">MFIFLFFGFSSSRISPDEFELYPIMDDIGISEVSTHDDPPRHSQYAYVSYYSYDDHQWSHYFLNILVLGCSLKSLSPQYDRVLMIPSGMKFDEKRLDQIKKVWSHIVFRSYVKWNCTKSENKTSEKQLWFKLQMFTLIQYDKIVYIGPNILIVRDPSILFSYGIVAAPADYQAWRYSKYGIIHNHELGLYFPNLEDYNSLTSQCKFVTNPTYLAKDFGPYDNGLLEFYFRFDMVTLPEYWQYEIFSTELATKFSPSNPHDQRIISYRYSVDSRPWETSSVIRNSLFSQIYVQAVIKTYEFLGESLDLQKYQFYMPKSEHSKYIINRMPKISDSSASTYKIYEFYHNYEGQSFGREISRYIAIILGSIGIVGYAIVEAPLSSRDTIDGELMED</sequence>
<accession>A0A1J4KXF9</accession>
<comment type="caution">
    <text evidence="1">The sequence shown here is derived from an EMBL/GenBank/DDBJ whole genome shotgun (WGS) entry which is preliminary data.</text>
</comment>
<organism evidence="1 2">
    <name type="scientific">Tritrichomonas foetus</name>
    <dbReference type="NCBI Taxonomy" id="1144522"/>
    <lineage>
        <taxon>Eukaryota</taxon>
        <taxon>Metamonada</taxon>
        <taxon>Parabasalia</taxon>
        <taxon>Tritrichomonadida</taxon>
        <taxon>Tritrichomonadidae</taxon>
        <taxon>Tritrichomonas</taxon>
    </lineage>
</organism>
<dbReference type="Gene3D" id="3.90.550.10">
    <property type="entry name" value="Spore Coat Polysaccharide Biosynthesis Protein SpsA, Chain A"/>
    <property type="match status" value="1"/>
</dbReference>
<keyword evidence="2" id="KW-1185">Reference proteome</keyword>
<dbReference type="AlphaFoldDB" id="A0A1J4KXF9"/>
<gene>
    <name evidence="1" type="ORF">TRFO_43081</name>
</gene>
<dbReference type="InterPro" id="IPR029044">
    <property type="entry name" value="Nucleotide-diphossugar_trans"/>
</dbReference>
<evidence type="ECO:0000313" key="1">
    <source>
        <dbReference type="EMBL" id="OHT14388.1"/>
    </source>
</evidence>
<dbReference type="OrthoDB" id="10477235at2759"/>
<dbReference type="GeneID" id="94849320"/>
<dbReference type="EMBL" id="MLAK01000383">
    <property type="protein sequence ID" value="OHT14388.1"/>
    <property type="molecule type" value="Genomic_DNA"/>
</dbReference>
<proteinExistence type="predicted"/>
<name>A0A1J4KXF9_9EUKA</name>
<evidence type="ECO:0000313" key="2">
    <source>
        <dbReference type="Proteomes" id="UP000179807"/>
    </source>
</evidence>
<dbReference type="VEuPathDB" id="TrichDB:TRFO_43081"/>
<dbReference type="Proteomes" id="UP000179807">
    <property type="component" value="Unassembled WGS sequence"/>
</dbReference>
<dbReference type="SUPFAM" id="SSF53448">
    <property type="entry name" value="Nucleotide-diphospho-sugar transferases"/>
    <property type="match status" value="1"/>
</dbReference>
<reference evidence="1" key="1">
    <citation type="submission" date="2016-10" db="EMBL/GenBank/DDBJ databases">
        <authorList>
            <person name="Benchimol M."/>
            <person name="Almeida L.G."/>
            <person name="Vasconcelos A.T."/>
            <person name="Perreira-Neves A."/>
            <person name="Rosa I.A."/>
            <person name="Tasca T."/>
            <person name="Bogo M.R."/>
            <person name="de Souza W."/>
        </authorList>
    </citation>
    <scope>NUCLEOTIDE SEQUENCE [LARGE SCALE GENOMIC DNA]</scope>
    <source>
        <strain evidence="1">K</strain>
    </source>
</reference>
<dbReference type="RefSeq" id="XP_068367524.1">
    <property type="nucleotide sequence ID" value="XM_068514616.1"/>
</dbReference>
<dbReference type="PANTHER" id="PTHR11183">
    <property type="entry name" value="GLYCOGENIN SUBFAMILY MEMBER"/>
    <property type="match status" value="1"/>
</dbReference>